<organism evidence="1 2">
    <name type="scientific">Roseburia intestinalis XB6B4</name>
    <dbReference type="NCBI Taxonomy" id="718255"/>
    <lineage>
        <taxon>Bacteria</taxon>
        <taxon>Bacillati</taxon>
        <taxon>Bacillota</taxon>
        <taxon>Clostridia</taxon>
        <taxon>Lachnospirales</taxon>
        <taxon>Lachnospiraceae</taxon>
        <taxon>Roseburia</taxon>
    </lineage>
</organism>
<reference evidence="1 2" key="1">
    <citation type="submission" date="2010-03" db="EMBL/GenBank/DDBJ databases">
        <title>The genome sequence of Roseburia intestinalis XB6B4.</title>
        <authorList>
            <consortium name="metaHIT consortium -- http://www.metahit.eu/"/>
            <person name="Pajon A."/>
            <person name="Turner K."/>
            <person name="Parkhill J."/>
            <person name="Bernalier A."/>
        </authorList>
    </citation>
    <scope>NUCLEOTIDE SEQUENCE [LARGE SCALE GENOMIC DNA]</scope>
    <source>
        <strain evidence="1 2">XB6B4</strain>
    </source>
</reference>
<dbReference type="KEGG" id="rix:RO1_41730"/>
<accession>D4L406</accession>
<dbReference type="InterPro" id="IPR010035">
    <property type="entry name" value="Thi_S"/>
</dbReference>
<evidence type="ECO:0000313" key="2">
    <source>
        <dbReference type="Proteomes" id="UP000008953"/>
    </source>
</evidence>
<sequence length="99" mass="11232">MSAKHAFYYIKNSGQTKKGSAEKRRNMQITVAGNKKEVKDDLKLTELFELEQVETPQYVTVSINEEFVPSEQVESTVLKDGDNVEFLYFMGGGSYGINR</sequence>
<dbReference type="NCBIfam" id="TIGR01683">
    <property type="entry name" value="thiS"/>
    <property type="match status" value="1"/>
</dbReference>
<dbReference type="AlphaFoldDB" id="D4L406"/>
<dbReference type="HOGENOM" id="CLU_174611_3_2_9"/>
<dbReference type="CDD" id="cd00565">
    <property type="entry name" value="Ubl_ThiS"/>
    <property type="match status" value="1"/>
</dbReference>
<name>D4L406_9FIRM</name>
<dbReference type="PATRIC" id="fig|718255.3.peg.1502"/>
<gene>
    <name evidence="1" type="ORF">RO1_41730</name>
</gene>
<dbReference type="Gene3D" id="3.10.20.30">
    <property type="match status" value="1"/>
</dbReference>
<dbReference type="InterPro" id="IPR012675">
    <property type="entry name" value="Beta-grasp_dom_sf"/>
</dbReference>
<evidence type="ECO:0000313" key="1">
    <source>
        <dbReference type="EMBL" id="CBL14346.1"/>
    </source>
</evidence>
<dbReference type="InterPro" id="IPR003749">
    <property type="entry name" value="ThiS/MoaD-like"/>
</dbReference>
<dbReference type="Pfam" id="PF02597">
    <property type="entry name" value="ThiS"/>
    <property type="match status" value="1"/>
</dbReference>
<dbReference type="Proteomes" id="UP000008953">
    <property type="component" value="Chromosome"/>
</dbReference>
<reference evidence="1 2" key="2">
    <citation type="submission" date="2010-03" db="EMBL/GenBank/DDBJ databases">
        <authorList>
            <person name="Pajon A."/>
        </authorList>
    </citation>
    <scope>NUCLEOTIDE SEQUENCE [LARGE SCALE GENOMIC DNA]</scope>
    <source>
        <strain evidence="1 2">XB6B4</strain>
    </source>
</reference>
<dbReference type="EMBL" id="FP929050">
    <property type="protein sequence ID" value="CBL14346.1"/>
    <property type="molecule type" value="Genomic_DNA"/>
</dbReference>
<dbReference type="InterPro" id="IPR016155">
    <property type="entry name" value="Mopterin_synth/thiamin_S_b"/>
</dbReference>
<protein>
    <submittedName>
        <fullName evidence="1">Thiamine biosynthesis protein ThiS</fullName>
    </submittedName>
</protein>
<dbReference type="SUPFAM" id="SSF54285">
    <property type="entry name" value="MoaD/ThiS"/>
    <property type="match status" value="1"/>
</dbReference>
<proteinExistence type="predicted"/>